<evidence type="ECO:0000313" key="3">
    <source>
        <dbReference type="EMBL" id="WOO33031.1"/>
    </source>
</evidence>
<dbReference type="Pfam" id="PF01957">
    <property type="entry name" value="NfeD"/>
    <property type="match status" value="1"/>
</dbReference>
<protein>
    <submittedName>
        <fullName evidence="3">NfeD family protein</fullName>
    </submittedName>
</protein>
<feature type="transmembrane region" description="Helical" evidence="1">
    <location>
        <begin position="7"/>
        <end position="36"/>
    </location>
</feature>
<keyword evidence="1" id="KW-0812">Transmembrane</keyword>
<accession>A0ABZ0J4B7</accession>
<evidence type="ECO:0000313" key="4">
    <source>
        <dbReference type="Proteomes" id="UP001303211"/>
    </source>
</evidence>
<evidence type="ECO:0000256" key="1">
    <source>
        <dbReference type="SAM" id="Phobius"/>
    </source>
</evidence>
<proteinExistence type="predicted"/>
<keyword evidence="1" id="KW-0472">Membrane</keyword>
<dbReference type="InterPro" id="IPR002810">
    <property type="entry name" value="NfeD-like_C"/>
</dbReference>
<feature type="domain" description="NfeD-like C-terminal" evidence="2">
    <location>
        <begin position="86"/>
        <end position="142"/>
    </location>
</feature>
<name>A0ABZ0J4B7_9BURK</name>
<reference evidence="3 4" key="1">
    <citation type="submission" date="2023-03" db="EMBL/GenBank/DDBJ databases">
        <title>Diaphorobacter basophil sp. nov., isolated from a sewage-treatment plant.</title>
        <authorList>
            <person name="Yang K."/>
        </authorList>
    </citation>
    <scope>NUCLEOTIDE SEQUENCE [LARGE SCALE GENOMIC DNA]</scope>
    <source>
        <strain evidence="3 4">Y-1</strain>
    </source>
</reference>
<evidence type="ECO:0000259" key="2">
    <source>
        <dbReference type="Pfam" id="PF01957"/>
    </source>
</evidence>
<sequence>MNLNPATLWWLMAGVTVAIELLSGTFYLLMLAIGMAAGAVAAHMGLGLTMQIVTCAVVGASTVLVAYIKRRSRPGEPSPRAERSVNLDVGETVFIDAWQADGTAQVKYRGANWTAIHRPGITPSVGAHRVAELVGNRLLVDPL</sequence>
<dbReference type="Proteomes" id="UP001303211">
    <property type="component" value="Chromosome"/>
</dbReference>
<feature type="transmembrane region" description="Helical" evidence="1">
    <location>
        <begin position="48"/>
        <end position="68"/>
    </location>
</feature>
<keyword evidence="4" id="KW-1185">Reference proteome</keyword>
<gene>
    <name evidence="3" type="ORF">P4826_02675</name>
</gene>
<dbReference type="RefSeq" id="WP_317702434.1">
    <property type="nucleotide sequence ID" value="NZ_CP136921.1"/>
</dbReference>
<keyword evidence="1" id="KW-1133">Transmembrane helix</keyword>
<organism evidence="3 4">
    <name type="scientific">Diaphorobacter limosus</name>
    <dbReference type="NCBI Taxonomy" id="3036128"/>
    <lineage>
        <taxon>Bacteria</taxon>
        <taxon>Pseudomonadati</taxon>
        <taxon>Pseudomonadota</taxon>
        <taxon>Betaproteobacteria</taxon>
        <taxon>Burkholderiales</taxon>
        <taxon>Comamonadaceae</taxon>
        <taxon>Diaphorobacter</taxon>
    </lineage>
</organism>
<dbReference type="EMBL" id="CP136921">
    <property type="protein sequence ID" value="WOO33031.1"/>
    <property type="molecule type" value="Genomic_DNA"/>
</dbReference>